<dbReference type="PANTHER" id="PTHR16967">
    <property type="entry name" value="LEYDIG CELL TUMOR 10 KDA PROTEIN HOMOLOG"/>
    <property type="match status" value="1"/>
</dbReference>
<keyword evidence="3" id="KW-1185">Reference proteome</keyword>
<dbReference type="Proteomes" id="UP000694845">
    <property type="component" value="Unplaced"/>
</dbReference>
<dbReference type="Pfam" id="PF09495">
    <property type="entry name" value="DUF2462"/>
    <property type="match status" value="1"/>
</dbReference>
<dbReference type="RefSeq" id="XP_022102170.1">
    <property type="nucleotide sequence ID" value="XM_022246478.1"/>
</dbReference>
<organism evidence="3 5">
    <name type="scientific">Acanthaster planci</name>
    <name type="common">Crown-of-thorns starfish</name>
    <dbReference type="NCBI Taxonomy" id="133434"/>
    <lineage>
        <taxon>Eukaryota</taxon>
        <taxon>Metazoa</taxon>
        <taxon>Echinodermata</taxon>
        <taxon>Eleutherozoa</taxon>
        <taxon>Asterozoa</taxon>
        <taxon>Asteroidea</taxon>
        <taxon>Valvatacea</taxon>
        <taxon>Valvatida</taxon>
        <taxon>Acanthasteridae</taxon>
        <taxon>Acanthaster</taxon>
    </lineage>
</organism>
<accession>A0A8B7ZG02</accession>
<dbReference type="AlphaFoldDB" id="A0A8B7ZG02"/>
<feature type="region of interest" description="Disordered" evidence="2">
    <location>
        <begin position="70"/>
        <end position="96"/>
    </location>
</feature>
<protein>
    <submittedName>
        <fullName evidence="4 5">Leydig cell tumor 10 kDa protein homolog</fullName>
    </submittedName>
</protein>
<dbReference type="InterPro" id="IPR019034">
    <property type="entry name" value="UPF0390"/>
</dbReference>
<evidence type="ECO:0000313" key="4">
    <source>
        <dbReference type="RefSeq" id="XP_022102170.1"/>
    </source>
</evidence>
<sequence length="96" mass="10704">MPQGKKKMKIQVLGRKSAKHSHMKKKATAVKKGRYIAPKKAKEVKMSKLKKNLQKAIDSNNEKEVVAMAAAREPRPMKVLNLPSPDLGGKKSTKKK</sequence>
<evidence type="ECO:0000256" key="1">
    <source>
        <dbReference type="ARBA" id="ARBA00006802"/>
    </source>
</evidence>
<feature type="compositionally biased region" description="Basic residues" evidence="2">
    <location>
        <begin position="16"/>
        <end position="30"/>
    </location>
</feature>
<evidence type="ECO:0000256" key="2">
    <source>
        <dbReference type="SAM" id="MobiDB-lite"/>
    </source>
</evidence>
<dbReference type="PANTHER" id="PTHR16967:SF1">
    <property type="entry name" value="LEYDIG CELL TUMOR 10 KDA PROTEIN HOMOLOG"/>
    <property type="match status" value="1"/>
</dbReference>
<dbReference type="OMA" id="IEHETAM"/>
<evidence type="ECO:0000313" key="5">
    <source>
        <dbReference type="RefSeq" id="XP_022102171.1"/>
    </source>
</evidence>
<gene>
    <name evidence="4 5" type="primary">LOC110985447</name>
</gene>
<feature type="region of interest" description="Disordered" evidence="2">
    <location>
        <begin position="1"/>
        <end position="30"/>
    </location>
</feature>
<dbReference type="OrthoDB" id="5239630at2759"/>
<evidence type="ECO:0000313" key="3">
    <source>
        <dbReference type="Proteomes" id="UP000694845"/>
    </source>
</evidence>
<proteinExistence type="inferred from homology"/>
<dbReference type="RefSeq" id="XP_022102171.1">
    <property type="nucleotide sequence ID" value="XM_022246479.1"/>
</dbReference>
<reference evidence="4 5" key="1">
    <citation type="submission" date="2025-04" db="UniProtKB">
        <authorList>
            <consortium name="RefSeq"/>
        </authorList>
    </citation>
    <scope>IDENTIFICATION</scope>
</reference>
<dbReference type="GeneID" id="110985447"/>
<dbReference type="KEGG" id="aplc:110985447"/>
<name>A0A8B7ZG02_ACAPL</name>
<comment type="similarity">
    <text evidence="1">Belongs to the UPF0390 family.</text>
</comment>